<dbReference type="GO" id="GO:0005886">
    <property type="term" value="C:plasma membrane"/>
    <property type="evidence" value="ECO:0007669"/>
    <property type="project" value="UniProtKB-SubCell"/>
</dbReference>
<sequence length="62" mass="7096">MNELELYQLDPARRKTTIRSLIRYAMHEKKAIFLGLFLLVLAVGAELTGPYIAKVIIDEHIV</sequence>
<keyword evidence="3 5" id="KW-1133">Transmembrane helix</keyword>
<dbReference type="AlphaFoldDB" id="A0A724WTU0"/>
<dbReference type="EMBL" id="DAAQRD010000134">
    <property type="protein sequence ID" value="HAE0521279.1"/>
    <property type="molecule type" value="Genomic_DNA"/>
</dbReference>
<proteinExistence type="predicted"/>
<evidence type="ECO:0000313" key="6">
    <source>
        <dbReference type="EMBL" id="HAE0521279.1"/>
    </source>
</evidence>
<keyword evidence="4 5" id="KW-0472">Membrane</keyword>
<name>A0A724WTU0_SALEP</name>
<evidence type="ECO:0000256" key="4">
    <source>
        <dbReference type="ARBA" id="ARBA00023136"/>
    </source>
</evidence>
<comment type="caution">
    <text evidence="6">The sequence shown here is derived from an EMBL/GenBank/DDBJ whole genome shotgun (WGS) entry which is preliminary data.</text>
</comment>
<evidence type="ECO:0000256" key="3">
    <source>
        <dbReference type="ARBA" id="ARBA00022989"/>
    </source>
</evidence>
<protein>
    <recommendedName>
        <fullName evidence="7">ABC transporter ATP-binding protein</fullName>
    </recommendedName>
</protein>
<accession>A0A724WTU0</accession>
<dbReference type="GO" id="GO:0005524">
    <property type="term" value="F:ATP binding"/>
    <property type="evidence" value="ECO:0007669"/>
    <property type="project" value="InterPro"/>
</dbReference>
<organism evidence="6">
    <name type="scientific">Salmonella enteritidis PT4 (strain P125109)</name>
    <dbReference type="NCBI Taxonomy" id="550537"/>
    <lineage>
        <taxon>Bacteria</taxon>
        <taxon>Pseudomonadati</taxon>
        <taxon>Pseudomonadota</taxon>
        <taxon>Gammaproteobacteria</taxon>
        <taxon>Enterobacterales</taxon>
        <taxon>Enterobacteriaceae</taxon>
        <taxon>Salmonella</taxon>
    </lineage>
</organism>
<evidence type="ECO:0000256" key="2">
    <source>
        <dbReference type="ARBA" id="ARBA00022692"/>
    </source>
</evidence>
<feature type="non-terminal residue" evidence="6">
    <location>
        <position position="62"/>
    </location>
</feature>
<reference evidence="6" key="2">
    <citation type="submission" date="2019-01" db="EMBL/GenBank/DDBJ databases">
        <authorList>
            <consortium name="NCBI Pathogen Detection Project"/>
        </authorList>
    </citation>
    <scope>NUCLEOTIDE SEQUENCE</scope>
    <source>
        <strain evidence="6">P125109</strain>
    </source>
</reference>
<gene>
    <name evidence="6" type="ORF">G2720_26140</name>
</gene>
<feature type="transmembrane region" description="Helical" evidence="5">
    <location>
        <begin position="31"/>
        <end position="53"/>
    </location>
</feature>
<dbReference type="Gene3D" id="1.20.1560.10">
    <property type="entry name" value="ABC transporter type 1, transmembrane domain"/>
    <property type="match status" value="1"/>
</dbReference>
<reference evidence="6" key="1">
    <citation type="journal article" date="2018" name="Genome Biol.">
        <title>SKESA: strategic k-mer extension for scrupulous assemblies.</title>
        <authorList>
            <person name="Souvorov A."/>
            <person name="Agarwala R."/>
            <person name="Lipman D.J."/>
        </authorList>
    </citation>
    <scope>NUCLEOTIDE SEQUENCE</scope>
    <source>
        <strain evidence="6">P125109</strain>
    </source>
</reference>
<dbReference type="InterPro" id="IPR036640">
    <property type="entry name" value="ABC1_TM_sf"/>
</dbReference>
<evidence type="ECO:0008006" key="7">
    <source>
        <dbReference type="Google" id="ProtNLM"/>
    </source>
</evidence>
<evidence type="ECO:0000256" key="5">
    <source>
        <dbReference type="SAM" id="Phobius"/>
    </source>
</evidence>
<keyword evidence="2 5" id="KW-0812">Transmembrane</keyword>
<dbReference type="SUPFAM" id="SSF90123">
    <property type="entry name" value="ABC transporter transmembrane region"/>
    <property type="match status" value="1"/>
</dbReference>
<evidence type="ECO:0000256" key="1">
    <source>
        <dbReference type="ARBA" id="ARBA00004651"/>
    </source>
</evidence>
<comment type="subcellular location">
    <subcellularLocation>
        <location evidence="1">Cell membrane</location>
        <topology evidence="1">Multi-pass membrane protein</topology>
    </subcellularLocation>
</comment>